<keyword evidence="2" id="KW-1185">Reference proteome</keyword>
<protein>
    <submittedName>
        <fullName evidence="1">Uncharacterized protein</fullName>
    </submittedName>
</protein>
<reference evidence="2" key="1">
    <citation type="journal article" date="2023" name="Nat. Plants">
        <title>Single-cell RNA sequencing provides a high-resolution roadmap for understanding the multicellular compartmentation of specialized metabolism.</title>
        <authorList>
            <person name="Sun S."/>
            <person name="Shen X."/>
            <person name="Li Y."/>
            <person name="Li Y."/>
            <person name="Wang S."/>
            <person name="Li R."/>
            <person name="Zhang H."/>
            <person name="Shen G."/>
            <person name="Guo B."/>
            <person name="Wei J."/>
            <person name="Xu J."/>
            <person name="St-Pierre B."/>
            <person name="Chen S."/>
            <person name="Sun C."/>
        </authorList>
    </citation>
    <scope>NUCLEOTIDE SEQUENCE [LARGE SCALE GENOMIC DNA]</scope>
</reference>
<accession>A0ACB9ZW56</accession>
<comment type="caution">
    <text evidence="1">The sequence shown here is derived from an EMBL/GenBank/DDBJ whole genome shotgun (WGS) entry which is preliminary data.</text>
</comment>
<proteinExistence type="predicted"/>
<name>A0ACB9ZW56_CATRO</name>
<organism evidence="1 2">
    <name type="scientific">Catharanthus roseus</name>
    <name type="common">Madagascar periwinkle</name>
    <name type="synonym">Vinca rosea</name>
    <dbReference type="NCBI Taxonomy" id="4058"/>
    <lineage>
        <taxon>Eukaryota</taxon>
        <taxon>Viridiplantae</taxon>
        <taxon>Streptophyta</taxon>
        <taxon>Embryophyta</taxon>
        <taxon>Tracheophyta</taxon>
        <taxon>Spermatophyta</taxon>
        <taxon>Magnoliopsida</taxon>
        <taxon>eudicotyledons</taxon>
        <taxon>Gunneridae</taxon>
        <taxon>Pentapetalae</taxon>
        <taxon>asterids</taxon>
        <taxon>lamiids</taxon>
        <taxon>Gentianales</taxon>
        <taxon>Apocynaceae</taxon>
        <taxon>Rauvolfioideae</taxon>
        <taxon>Vinceae</taxon>
        <taxon>Catharanthinae</taxon>
        <taxon>Catharanthus</taxon>
    </lineage>
</organism>
<evidence type="ECO:0000313" key="2">
    <source>
        <dbReference type="Proteomes" id="UP001060085"/>
    </source>
</evidence>
<sequence length="293" mass="32862">MRDVYAIIPRHFRDGQFLLYPFAHRGRVDGEISRLVFVIYAKAMRWFFGSVSYTSKNEVLMGESLNKKILMVELGGGKIDMASSSTSNCSTLPPKTAPLSYFLYPTPLATYQEVVASPVKFKDTLEKLHAAMGTKFILPLHDIVSKFVVAFNLNLAPHMRQISMVPTVGGRELDLHRLFVEVTYRGGLVKTVQEKKWKDVTAVFSFPQSATNASFVLRKYYHSLLIHYEQIYFFRALGWNPETINAMQQTSSRIPAPFHHGSSDPLISSPTSNQAAGVNTAKSSRRGCITSLS</sequence>
<evidence type="ECO:0000313" key="1">
    <source>
        <dbReference type="EMBL" id="KAI5650635.1"/>
    </source>
</evidence>
<gene>
    <name evidence="1" type="ORF">M9H77_36640</name>
</gene>
<dbReference type="EMBL" id="CM044708">
    <property type="protein sequence ID" value="KAI5650635.1"/>
    <property type="molecule type" value="Genomic_DNA"/>
</dbReference>
<dbReference type="Proteomes" id="UP001060085">
    <property type="component" value="Linkage Group LG08"/>
</dbReference>